<evidence type="ECO:0000313" key="2">
    <source>
        <dbReference type="EMBL" id="PXY42833.1"/>
    </source>
</evidence>
<feature type="chain" id="PRO_5016168256" evidence="1">
    <location>
        <begin position="22"/>
        <end position="125"/>
    </location>
</feature>
<name>A0A2V4BY94_9FLAO</name>
<feature type="signal peptide" evidence="1">
    <location>
        <begin position="1"/>
        <end position="21"/>
    </location>
</feature>
<organism evidence="2 3">
    <name type="scientific">Flavobacterium cheongpyeongense</name>
    <dbReference type="NCBI Taxonomy" id="2212651"/>
    <lineage>
        <taxon>Bacteria</taxon>
        <taxon>Pseudomonadati</taxon>
        <taxon>Bacteroidota</taxon>
        <taxon>Flavobacteriia</taxon>
        <taxon>Flavobacteriales</taxon>
        <taxon>Flavobacteriaceae</taxon>
        <taxon>Flavobacterium</taxon>
    </lineage>
</organism>
<sequence length="125" mass="14301">MFLKNKTILIFTILLVLLNQACTSSKGVVQVLCNYQMNACGDCTAQYKVKSVLSVKNDNHIYLKGKTIKIIYFKDNKEVDISFGIKECLICYDFIAEGELIKSGNEYTLYATKFTRKLRKECCDK</sequence>
<keyword evidence="3" id="KW-1185">Reference proteome</keyword>
<keyword evidence="1" id="KW-0732">Signal</keyword>
<gene>
    <name evidence="2" type="ORF">DMB65_02110</name>
</gene>
<evidence type="ECO:0000256" key="1">
    <source>
        <dbReference type="SAM" id="SignalP"/>
    </source>
</evidence>
<accession>A0A2V4BY94</accession>
<reference evidence="2 3" key="1">
    <citation type="submission" date="2018-05" db="EMBL/GenBank/DDBJ databases">
        <title>Flavobacterium sp. strain IMCC34759, incomplete genome.</title>
        <authorList>
            <person name="Joung Y."/>
            <person name="Cho J."/>
        </authorList>
    </citation>
    <scope>NUCLEOTIDE SEQUENCE [LARGE SCALE GENOMIC DNA]</scope>
    <source>
        <strain evidence="2 3">IMCC34759</strain>
    </source>
</reference>
<protein>
    <submittedName>
        <fullName evidence="2">Uncharacterized protein</fullName>
    </submittedName>
</protein>
<dbReference type="Proteomes" id="UP000247903">
    <property type="component" value="Unassembled WGS sequence"/>
</dbReference>
<proteinExistence type="predicted"/>
<comment type="caution">
    <text evidence="2">The sequence shown here is derived from an EMBL/GenBank/DDBJ whole genome shotgun (WGS) entry which is preliminary data.</text>
</comment>
<dbReference type="AlphaFoldDB" id="A0A2V4BY94"/>
<dbReference type="EMBL" id="QJHK01000001">
    <property type="protein sequence ID" value="PXY42833.1"/>
    <property type="molecule type" value="Genomic_DNA"/>
</dbReference>
<dbReference type="RefSeq" id="WP_110305008.1">
    <property type="nucleotide sequence ID" value="NZ_QJHK01000001.1"/>
</dbReference>
<evidence type="ECO:0000313" key="3">
    <source>
        <dbReference type="Proteomes" id="UP000247903"/>
    </source>
</evidence>